<gene>
    <name evidence="5" type="ORF">Lac1_21880</name>
</gene>
<protein>
    <recommendedName>
        <fullName evidence="4">HTH marR-type domain-containing protein</fullName>
    </recommendedName>
</protein>
<evidence type="ECO:0000313" key="6">
    <source>
        <dbReference type="Proteomes" id="UP001305815"/>
    </source>
</evidence>
<evidence type="ECO:0000256" key="3">
    <source>
        <dbReference type="ARBA" id="ARBA00023163"/>
    </source>
</evidence>
<dbReference type="CDD" id="cd00090">
    <property type="entry name" value="HTH_ARSR"/>
    <property type="match status" value="1"/>
</dbReference>
<feature type="domain" description="HTH marR-type" evidence="4">
    <location>
        <begin position="1"/>
        <end position="139"/>
    </location>
</feature>
<organism evidence="5 6">
    <name type="scientific">Claveliimonas bilis</name>
    <dbReference type="NCBI Taxonomy" id="3028070"/>
    <lineage>
        <taxon>Bacteria</taxon>
        <taxon>Bacillati</taxon>
        <taxon>Bacillota</taxon>
        <taxon>Clostridia</taxon>
        <taxon>Lachnospirales</taxon>
        <taxon>Lachnospiraceae</taxon>
        <taxon>Claveliimonas</taxon>
    </lineage>
</organism>
<dbReference type="SMART" id="SM00419">
    <property type="entry name" value="HTH_CRP"/>
    <property type="match status" value="1"/>
</dbReference>
<dbReference type="SUPFAM" id="SSF46785">
    <property type="entry name" value="Winged helix' DNA-binding domain"/>
    <property type="match status" value="1"/>
</dbReference>
<dbReference type="InterPro" id="IPR036390">
    <property type="entry name" value="WH_DNA-bd_sf"/>
</dbReference>
<dbReference type="InterPro" id="IPR011991">
    <property type="entry name" value="ArsR-like_HTH"/>
</dbReference>
<keyword evidence="3" id="KW-0804">Transcription</keyword>
<proteinExistence type="predicted"/>
<dbReference type="Proteomes" id="UP001305815">
    <property type="component" value="Chromosome"/>
</dbReference>
<dbReference type="PRINTS" id="PR00598">
    <property type="entry name" value="HTHMARR"/>
</dbReference>
<dbReference type="EMBL" id="AP027742">
    <property type="protein sequence ID" value="BDZ78005.1"/>
    <property type="molecule type" value="Genomic_DNA"/>
</dbReference>
<accession>A0ABN6YYU2</accession>
<dbReference type="InterPro" id="IPR000835">
    <property type="entry name" value="HTH_MarR-typ"/>
</dbReference>
<dbReference type="InterPro" id="IPR012318">
    <property type="entry name" value="HTH_CRP"/>
</dbReference>
<name>A0ABN6YYU2_9FIRM</name>
<keyword evidence="6" id="KW-1185">Reference proteome</keyword>
<dbReference type="InterPro" id="IPR036388">
    <property type="entry name" value="WH-like_DNA-bd_sf"/>
</dbReference>
<dbReference type="PANTHER" id="PTHR42756">
    <property type="entry name" value="TRANSCRIPTIONAL REGULATOR, MARR"/>
    <property type="match status" value="1"/>
</dbReference>
<dbReference type="Pfam" id="PF12802">
    <property type="entry name" value="MarR_2"/>
    <property type="match status" value="1"/>
</dbReference>
<evidence type="ECO:0000256" key="1">
    <source>
        <dbReference type="ARBA" id="ARBA00023015"/>
    </source>
</evidence>
<evidence type="ECO:0000313" key="5">
    <source>
        <dbReference type="EMBL" id="BDZ78005.1"/>
    </source>
</evidence>
<dbReference type="Gene3D" id="1.10.10.10">
    <property type="entry name" value="Winged helix-like DNA-binding domain superfamily/Winged helix DNA-binding domain"/>
    <property type="match status" value="1"/>
</dbReference>
<dbReference type="SMART" id="SM00347">
    <property type="entry name" value="HTH_MARR"/>
    <property type="match status" value="1"/>
</dbReference>
<dbReference type="PANTHER" id="PTHR42756:SF1">
    <property type="entry name" value="TRANSCRIPTIONAL REPRESSOR OF EMRAB OPERON"/>
    <property type="match status" value="1"/>
</dbReference>
<reference evidence="6" key="1">
    <citation type="journal article" date="2023" name="Int. J. Syst. Evol. Microbiol.">
        <title>Claveliimonas bilis gen. nov., sp. nov., deoxycholic acid-producing bacteria isolated from human faeces, and reclassification of Sellimonas monacensis Zenner et al. 2021 as Claveliimonas monacensis comb. nov.</title>
        <authorList>
            <person name="Hisatomi A."/>
            <person name="Kastawa N.W.E.P.G."/>
            <person name="Song I."/>
            <person name="Ohkuma M."/>
            <person name="Fukiya S."/>
            <person name="Sakamoto M."/>
        </authorList>
    </citation>
    <scope>NUCLEOTIDE SEQUENCE [LARGE SCALE GENOMIC DNA]</scope>
    <source>
        <strain evidence="6">12BBH14</strain>
    </source>
</reference>
<keyword evidence="2" id="KW-0238">DNA-binding</keyword>
<evidence type="ECO:0000259" key="4">
    <source>
        <dbReference type="PROSITE" id="PS50995"/>
    </source>
</evidence>
<dbReference type="RefSeq" id="WP_230105630.1">
    <property type="nucleotide sequence ID" value="NZ_AP024845.1"/>
</dbReference>
<sequence>MKLENGNAPVQMILQQLLHLTKYQAIHLLEHFDLNPGQAGILFTLSHRGNLTQRELAARIGITPPSMTVALRKMEEKGYVIKQPDELDQRKIRIHLTEKGTGCIDDMKKVFRQIEEIMFRGFLPEEKLLLRRFLLQMEENILKSKEMDGMDMNCIISRMYPQDKEE</sequence>
<evidence type="ECO:0000256" key="2">
    <source>
        <dbReference type="ARBA" id="ARBA00023125"/>
    </source>
</evidence>
<keyword evidence="1" id="KW-0805">Transcription regulation</keyword>
<dbReference type="PROSITE" id="PS50995">
    <property type="entry name" value="HTH_MARR_2"/>
    <property type="match status" value="1"/>
</dbReference>